<accession>A0A6L2JXE3</accession>
<proteinExistence type="predicted"/>
<dbReference type="EMBL" id="BKCJ010001409">
    <property type="protein sequence ID" value="GEU41222.1"/>
    <property type="molecule type" value="Genomic_DNA"/>
</dbReference>
<gene>
    <name evidence="2" type="ORF">Tci_013200</name>
</gene>
<dbReference type="AlphaFoldDB" id="A0A6L2JXE3"/>
<protein>
    <submittedName>
        <fullName evidence="2">NDR1/HIN1-like 8</fullName>
    </submittedName>
</protein>
<organism evidence="2">
    <name type="scientific">Tanacetum cinerariifolium</name>
    <name type="common">Dalmatian daisy</name>
    <name type="synonym">Chrysanthemum cinerariifolium</name>
    <dbReference type="NCBI Taxonomy" id="118510"/>
    <lineage>
        <taxon>Eukaryota</taxon>
        <taxon>Viridiplantae</taxon>
        <taxon>Streptophyta</taxon>
        <taxon>Embryophyta</taxon>
        <taxon>Tracheophyta</taxon>
        <taxon>Spermatophyta</taxon>
        <taxon>Magnoliopsida</taxon>
        <taxon>eudicotyledons</taxon>
        <taxon>Gunneridae</taxon>
        <taxon>Pentapetalae</taxon>
        <taxon>asterids</taxon>
        <taxon>campanulids</taxon>
        <taxon>Asterales</taxon>
        <taxon>Asteraceae</taxon>
        <taxon>Asteroideae</taxon>
        <taxon>Anthemideae</taxon>
        <taxon>Anthemidinae</taxon>
        <taxon>Tanacetum</taxon>
    </lineage>
</organism>
<feature type="compositionally biased region" description="Polar residues" evidence="1">
    <location>
        <begin position="20"/>
        <end position="57"/>
    </location>
</feature>
<name>A0A6L2JXE3_TANCI</name>
<feature type="compositionally biased region" description="Basic residues" evidence="1">
    <location>
        <begin position="1"/>
        <end position="16"/>
    </location>
</feature>
<evidence type="ECO:0000256" key="1">
    <source>
        <dbReference type="SAM" id="MobiDB-lite"/>
    </source>
</evidence>
<comment type="caution">
    <text evidence="2">The sequence shown here is derived from an EMBL/GenBank/DDBJ whole genome shotgun (WGS) entry which is preliminary data.</text>
</comment>
<sequence>MMRRGGSSKRRPKQHKNNLNDENWSYRPLQQHQHHINSSINHQQQKDQPCSSSSSQLYPKVAPNLTVPSLLVLNNQESSSLNYAGKDETNKDKEVCLSDDLNASKEDCVSYEYEYEDDDDAVNKLEKLRLCGEEADLSDDVFKDNDHLQLD</sequence>
<evidence type="ECO:0000313" key="2">
    <source>
        <dbReference type="EMBL" id="GEU41222.1"/>
    </source>
</evidence>
<feature type="region of interest" description="Disordered" evidence="1">
    <location>
        <begin position="1"/>
        <end position="61"/>
    </location>
</feature>
<reference evidence="2" key="1">
    <citation type="journal article" date="2019" name="Sci. Rep.">
        <title>Draft genome of Tanacetum cinerariifolium, the natural source of mosquito coil.</title>
        <authorList>
            <person name="Yamashiro T."/>
            <person name="Shiraishi A."/>
            <person name="Satake H."/>
            <person name="Nakayama K."/>
        </authorList>
    </citation>
    <scope>NUCLEOTIDE SEQUENCE</scope>
</reference>